<comment type="caution">
    <text evidence="1">The sequence shown here is derived from an EMBL/GenBank/DDBJ whole genome shotgun (WGS) entry which is preliminary data.</text>
</comment>
<dbReference type="AlphaFoldDB" id="A0A423PD34"/>
<gene>
    <name evidence="1" type="ORF">BK673_01810</name>
</gene>
<protein>
    <submittedName>
        <fullName evidence="1">Uncharacterized protein</fullName>
    </submittedName>
</protein>
<sequence length="221" mass="25038">MKKYIYGKEVYLSNWFNGYAGIRLSDLDSYSLLENELIRDNESVKKFFLDKDSFTLTINGHAINPANVAGHYILEISVDRCFCVCLSGKCNDPELYARFKADVCVEVNVEQLVRLLEAGIHRLKGAAVVHGSVNYYSEPLMSSSPAFANPLFSKSDRYSVEDEYRIAITIPRNKTSVKSESGEVVSLWSDDPKDKRHIFVSHEEHEAALSYISTVYRNTTT</sequence>
<name>A0A423PD34_PSEFL</name>
<dbReference type="RefSeq" id="WP_123592856.1">
    <property type="nucleotide sequence ID" value="NZ_MOBZ01000001.1"/>
</dbReference>
<dbReference type="EMBL" id="MOBZ01000001">
    <property type="protein sequence ID" value="ROO13836.1"/>
    <property type="molecule type" value="Genomic_DNA"/>
</dbReference>
<accession>A0A423PD34</accession>
<organism evidence="1 2">
    <name type="scientific">Pseudomonas fluorescens</name>
    <dbReference type="NCBI Taxonomy" id="294"/>
    <lineage>
        <taxon>Bacteria</taxon>
        <taxon>Pseudomonadati</taxon>
        <taxon>Pseudomonadota</taxon>
        <taxon>Gammaproteobacteria</taxon>
        <taxon>Pseudomonadales</taxon>
        <taxon>Pseudomonadaceae</taxon>
        <taxon>Pseudomonas</taxon>
    </lineage>
</organism>
<reference evidence="1 2" key="1">
    <citation type="submission" date="2016-10" db="EMBL/GenBank/DDBJ databases">
        <title>Comparative genome analysis of multiple Pseudomonas spp. focuses on biocontrol and plant growth promoting traits.</title>
        <authorList>
            <person name="Tao X.-Y."/>
            <person name="Taylor C.G."/>
        </authorList>
    </citation>
    <scope>NUCLEOTIDE SEQUENCE [LARGE SCALE GENOMIC DNA]</scope>
    <source>
        <strain evidence="1 2">36G2</strain>
    </source>
</reference>
<evidence type="ECO:0000313" key="1">
    <source>
        <dbReference type="EMBL" id="ROO13836.1"/>
    </source>
</evidence>
<evidence type="ECO:0000313" key="2">
    <source>
        <dbReference type="Proteomes" id="UP000283619"/>
    </source>
</evidence>
<proteinExistence type="predicted"/>
<dbReference type="Proteomes" id="UP000283619">
    <property type="component" value="Unassembled WGS sequence"/>
</dbReference>